<evidence type="ECO:0000256" key="5">
    <source>
        <dbReference type="ARBA" id="ARBA00022723"/>
    </source>
</evidence>
<keyword evidence="6" id="KW-0547">Nucleotide-binding</keyword>
<evidence type="ECO:0000256" key="4">
    <source>
        <dbReference type="ARBA" id="ARBA00022679"/>
    </source>
</evidence>
<evidence type="ECO:0000313" key="15">
    <source>
        <dbReference type="Proteomes" id="UP001222800"/>
    </source>
</evidence>
<evidence type="ECO:0000313" key="14">
    <source>
        <dbReference type="EMBL" id="WFD09840.1"/>
    </source>
</evidence>
<keyword evidence="3" id="KW-0444">Lipid biosynthesis</keyword>
<evidence type="ECO:0000256" key="11">
    <source>
        <dbReference type="ARBA" id="ARBA00023209"/>
    </source>
</evidence>
<evidence type="ECO:0000259" key="13">
    <source>
        <dbReference type="PROSITE" id="PS50146"/>
    </source>
</evidence>
<evidence type="ECO:0000256" key="3">
    <source>
        <dbReference type="ARBA" id="ARBA00022516"/>
    </source>
</evidence>
<dbReference type="InterPro" id="IPR017438">
    <property type="entry name" value="ATP-NAD_kinase_N"/>
</dbReference>
<dbReference type="EMBL" id="CP120733">
    <property type="protein sequence ID" value="WFD09840.1"/>
    <property type="molecule type" value="Genomic_DNA"/>
</dbReference>
<evidence type="ECO:0000256" key="7">
    <source>
        <dbReference type="ARBA" id="ARBA00022777"/>
    </source>
</evidence>
<dbReference type="InterPro" id="IPR045540">
    <property type="entry name" value="YegS/DAGK_C"/>
</dbReference>
<feature type="domain" description="DAGKc" evidence="13">
    <location>
        <begin position="1"/>
        <end position="132"/>
    </location>
</feature>
<dbReference type="Pfam" id="PF00781">
    <property type="entry name" value="DAGK_cat"/>
    <property type="match status" value="1"/>
</dbReference>
<keyword evidence="4" id="KW-0808">Transferase</keyword>
<proteinExistence type="inferred from homology"/>
<organism evidence="14 15">
    <name type="scientific">Tepidibacter hydrothermalis</name>
    <dbReference type="NCBI Taxonomy" id="3036126"/>
    <lineage>
        <taxon>Bacteria</taxon>
        <taxon>Bacillati</taxon>
        <taxon>Bacillota</taxon>
        <taxon>Clostridia</taxon>
        <taxon>Peptostreptococcales</taxon>
        <taxon>Peptostreptococcaceae</taxon>
        <taxon>Tepidibacter</taxon>
    </lineage>
</organism>
<sequence length="303" mass="33278">MKVKIINNPSSGTQTLQKNLEIIIGRLILDNTLKEVDKVDTTIDFDYYGEVSKMKDQNYDLLIIVGGDGTVNNVINAVAKNDIDVPLLILPAGTVNDLGKYLNLPTSIEGVCSIIKNNTVKEIDLCKVNDKYFINVAASGLLADIAIKTPVKSKTAFGSFAYYAQGIKEVPKQLFETLKFKFEYDNEVLETEALLFLVLNSKSAGGFSNFAPKADITDGLFDVCIIKKSYPLNTAGVFLKIFSGEHINDPNVVYLQADNLKVDCLNKENLLIDVDGEHGGTFPATFEIKKKALKVIVGVNDKK</sequence>
<comment type="cofactor">
    <cofactor evidence="1">
        <name>Mg(2+)</name>
        <dbReference type="ChEBI" id="CHEBI:18420"/>
    </cofactor>
</comment>
<keyword evidence="10" id="KW-0443">Lipid metabolism</keyword>
<keyword evidence="15" id="KW-1185">Reference proteome</keyword>
<dbReference type="GO" id="GO:0016301">
    <property type="term" value="F:kinase activity"/>
    <property type="evidence" value="ECO:0007669"/>
    <property type="project" value="UniProtKB-KW"/>
</dbReference>
<evidence type="ECO:0000256" key="10">
    <source>
        <dbReference type="ARBA" id="ARBA00023098"/>
    </source>
</evidence>
<evidence type="ECO:0000256" key="2">
    <source>
        <dbReference type="ARBA" id="ARBA00005983"/>
    </source>
</evidence>
<comment type="similarity">
    <text evidence="2">Belongs to the diacylglycerol/lipid kinase family.</text>
</comment>
<dbReference type="InterPro" id="IPR050187">
    <property type="entry name" value="Lipid_Phosphate_FormReg"/>
</dbReference>
<dbReference type="NCBIfam" id="TIGR00147">
    <property type="entry name" value="YegS/Rv2252/BmrU family lipid kinase"/>
    <property type="match status" value="1"/>
</dbReference>
<name>A0ABY8EG61_9FIRM</name>
<dbReference type="Pfam" id="PF19279">
    <property type="entry name" value="YegS_C"/>
    <property type="match status" value="1"/>
</dbReference>
<evidence type="ECO:0000256" key="8">
    <source>
        <dbReference type="ARBA" id="ARBA00022840"/>
    </source>
</evidence>
<protein>
    <submittedName>
        <fullName evidence="14">Diacylglycerol kinase family lipid kinase</fullName>
    </submittedName>
</protein>
<evidence type="ECO:0000256" key="12">
    <source>
        <dbReference type="ARBA" id="ARBA00023264"/>
    </source>
</evidence>
<evidence type="ECO:0000256" key="1">
    <source>
        <dbReference type="ARBA" id="ARBA00001946"/>
    </source>
</evidence>
<dbReference type="PANTHER" id="PTHR12358:SF106">
    <property type="entry name" value="LIPID KINASE YEGS"/>
    <property type="match status" value="1"/>
</dbReference>
<evidence type="ECO:0000256" key="6">
    <source>
        <dbReference type="ARBA" id="ARBA00022741"/>
    </source>
</evidence>
<keyword evidence="12" id="KW-1208">Phospholipid metabolism</keyword>
<reference evidence="14 15" key="1">
    <citation type="submission" date="2023-03" db="EMBL/GenBank/DDBJ databases">
        <title>Complete genome sequence of Tepidibacter sp. SWIR-1, isolated from a deep-sea hydrothermal vent.</title>
        <authorList>
            <person name="Li X."/>
        </authorList>
    </citation>
    <scope>NUCLEOTIDE SEQUENCE [LARGE SCALE GENOMIC DNA]</scope>
    <source>
        <strain evidence="14 15">SWIR-1</strain>
    </source>
</reference>
<dbReference type="InterPro" id="IPR001206">
    <property type="entry name" value="Diacylglycerol_kinase_cat_dom"/>
</dbReference>
<accession>A0ABY8EG61</accession>
<evidence type="ECO:0000256" key="9">
    <source>
        <dbReference type="ARBA" id="ARBA00022842"/>
    </source>
</evidence>
<keyword evidence="11" id="KW-0594">Phospholipid biosynthesis</keyword>
<dbReference type="Gene3D" id="3.40.50.10330">
    <property type="entry name" value="Probable inorganic polyphosphate/atp-NAD kinase, domain 1"/>
    <property type="match status" value="1"/>
</dbReference>
<dbReference type="PANTHER" id="PTHR12358">
    <property type="entry name" value="SPHINGOSINE KINASE"/>
    <property type="match status" value="1"/>
</dbReference>
<keyword evidence="9" id="KW-0460">Magnesium</keyword>
<dbReference type="PROSITE" id="PS50146">
    <property type="entry name" value="DAGK"/>
    <property type="match status" value="1"/>
</dbReference>
<keyword evidence="7 14" id="KW-0418">Kinase</keyword>
<keyword evidence="8" id="KW-0067">ATP-binding</keyword>
<dbReference type="Gene3D" id="2.60.200.40">
    <property type="match status" value="1"/>
</dbReference>
<dbReference type="InterPro" id="IPR005218">
    <property type="entry name" value="Diacylglycerol/lipid_kinase"/>
</dbReference>
<gene>
    <name evidence="14" type="ORF">P4S50_15790</name>
</gene>
<dbReference type="InterPro" id="IPR016064">
    <property type="entry name" value="NAD/diacylglycerol_kinase_sf"/>
</dbReference>
<dbReference type="SUPFAM" id="SSF111331">
    <property type="entry name" value="NAD kinase/diacylglycerol kinase-like"/>
    <property type="match status" value="1"/>
</dbReference>
<keyword evidence="5" id="KW-0479">Metal-binding</keyword>
<dbReference type="Proteomes" id="UP001222800">
    <property type="component" value="Chromosome"/>
</dbReference>
<dbReference type="SMART" id="SM00046">
    <property type="entry name" value="DAGKc"/>
    <property type="match status" value="1"/>
</dbReference>
<dbReference type="RefSeq" id="WP_277731794.1">
    <property type="nucleotide sequence ID" value="NZ_CP120733.1"/>
</dbReference>